<evidence type="ECO:0000256" key="1">
    <source>
        <dbReference type="SAM" id="MobiDB-lite"/>
    </source>
</evidence>
<feature type="compositionally biased region" description="Polar residues" evidence="1">
    <location>
        <begin position="586"/>
        <end position="595"/>
    </location>
</feature>
<protein>
    <recommendedName>
        <fullName evidence="5">DUF2637 domain-containing protein</fullName>
    </recommendedName>
</protein>
<feature type="region of interest" description="Disordered" evidence="1">
    <location>
        <begin position="1"/>
        <end position="27"/>
    </location>
</feature>
<evidence type="ECO:0000256" key="2">
    <source>
        <dbReference type="SAM" id="Phobius"/>
    </source>
</evidence>
<dbReference type="EMBL" id="RBAN01000005">
    <property type="protein sequence ID" value="RKN52008.1"/>
    <property type="molecule type" value="Genomic_DNA"/>
</dbReference>
<keyword evidence="2" id="KW-0812">Transmembrane</keyword>
<feature type="transmembrane region" description="Helical" evidence="2">
    <location>
        <begin position="136"/>
        <end position="153"/>
    </location>
</feature>
<accession>A0A3A9ZUN2</accession>
<feature type="transmembrane region" description="Helical" evidence="2">
    <location>
        <begin position="52"/>
        <end position="70"/>
    </location>
</feature>
<feature type="region of interest" description="Disordered" evidence="1">
    <location>
        <begin position="326"/>
        <end position="441"/>
    </location>
</feature>
<feature type="compositionally biased region" description="Low complexity" evidence="1">
    <location>
        <begin position="326"/>
        <end position="348"/>
    </location>
</feature>
<evidence type="ECO:0008006" key="5">
    <source>
        <dbReference type="Google" id="ProtNLM"/>
    </source>
</evidence>
<evidence type="ECO:0000313" key="4">
    <source>
        <dbReference type="Proteomes" id="UP000279968"/>
    </source>
</evidence>
<feature type="region of interest" description="Disordered" evidence="1">
    <location>
        <begin position="454"/>
        <end position="531"/>
    </location>
</feature>
<name>A0A3A9ZUN2_9ACTN</name>
<sequence length="595" mass="62464">MFQEPDPTRVTGGNSNGVAYRATDATRAPDRPETWDAELATAVRRVAVLRTGFYVVVLLIALGGQVSGAMERLGLPWYVALPAVGALELGGVVVLANADVRRRLGERAVLSRVLSAGIAAAAVAFNWLAHGDHLEGGFYAGMSLLGYFVWLMNTENQRRDRLRAMGQLPPTTPAYEVVGHWLRHPWLTRRARSLAKVDPHLGLYGSLDAARAQIRAERRQAALSKVLHRKISRALDATTADIAVAVYDLDEIARRLAAQADYDGLTALIAADLAPARVLAGNLPAGRRRWWRRRARRSEALATPAAQTAADTRLLAHALQSLTVAPAAPDTGPAPAAGPTPGAAPTADGTHETADAATVRPAASDRTEVDAVGDGPGEAGDTSGQESPAEQADAGPEQAGNGTGRPGAERSRPADRTDRQQDRAESGGEASTTGQADAARVSGWAALHAELAPLLPAAPRRSRSTPDRPASSGPDGSGPVAEPEDPAPPAPTRRAPARTATGRARVARVAGATGERGPIAAATRELPLLTARDLPDLVDAAASRTTAPVAVPDATDDVIPQPPASRPRQRRRDDTGPSDTARRRPTTQPTEADRS</sequence>
<feature type="compositionally biased region" description="Basic and acidic residues" evidence="1">
    <location>
        <begin position="407"/>
        <end position="426"/>
    </location>
</feature>
<evidence type="ECO:0000313" key="3">
    <source>
        <dbReference type="EMBL" id="RKN52008.1"/>
    </source>
</evidence>
<feature type="region of interest" description="Disordered" evidence="1">
    <location>
        <begin position="545"/>
        <end position="595"/>
    </location>
</feature>
<reference evidence="3 4" key="1">
    <citation type="journal article" date="2015" name="Int. J. Syst. Evol. Microbiol.">
        <title>Micromonospora costi sp. nov., isolated from a leaf of Costus speciosus.</title>
        <authorList>
            <person name="Thawai C."/>
        </authorList>
    </citation>
    <scope>NUCLEOTIDE SEQUENCE [LARGE SCALE GENOMIC DNA]</scope>
    <source>
        <strain evidence="3 4">CS1-12</strain>
    </source>
</reference>
<dbReference type="OrthoDB" id="3366871at2"/>
<proteinExistence type="predicted"/>
<keyword evidence="2" id="KW-0472">Membrane</keyword>
<keyword evidence="4" id="KW-1185">Reference proteome</keyword>
<organism evidence="3 4">
    <name type="scientific">Micromonospora costi</name>
    <dbReference type="NCBI Taxonomy" id="1530042"/>
    <lineage>
        <taxon>Bacteria</taxon>
        <taxon>Bacillati</taxon>
        <taxon>Actinomycetota</taxon>
        <taxon>Actinomycetes</taxon>
        <taxon>Micromonosporales</taxon>
        <taxon>Micromonosporaceae</taxon>
        <taxon>Micromonospora</taxon>
    </lineage>
</organism>
<dbReference type="RefSeq" id="WP_120782240.1">
    <property type="nucleotide sequence ID" value="NZ_JBHLUP010000005.1"/>
</dbReference>
<feature type="transmembrane region" description="Helical" evidence="2">
    <location>
        <begin position="76"/>
        <end position="97"/>
    </location>
</feature>
<keyword evidence="2" id="KW-1133">Transmembrane helix</keyword>
<dbReference type="AlphaFoldDB" id="A0A3A9ZUN2"/>
<dbReference type="Proteomes" id="UP000279968">
    <property type="component" value="Unassembled WGS sequence"/>
</dbReference>
<feature type="transmembrane region" description="Helical" evidence="2">
    <location>
        <begin position="109"/>
        <end position="130"/>
    </location>
</feature>
<comment type="caution">
    <text evidence="3">The sequence shown here is derived from an EMBL/GenBank/DDBJ whole genome shotgun (WGS) entry which is preliminary data.</text>
</comment>
<feature type="compositionally biased region" description="Low complexity" evidence="1">
    <location>
        <begin position="492"/>
        <end position="517"/>
    </location>
</feature>
<gene>
    <name evidence="3" type="ORF">D7193_25860</name>
</gene>